<proteinExistence type="predicted"/>
<dbReference type="AlphaFoldDB" id="A0A8H4QKG9"/>
<organism evidence="2 3">
    <name type="scientific">Agrocybe pediades</name>
    <dbReference type="NCBI Taxonomy" id="84607"/>
    <lineage>
        <taxon>Eukaryota</taxon>
        <taxon>Fungi</taxon>
        <taxon>Dikarya</taxon>
        <taxon>Basidiomycota</taxon>
        <taxon>Agaricomycotina</taxon>
        <taxon>Agaricomycetes</taxon>
        <taxon>Agaricomycetidae</taxon>
        <taxon>Agaricales</taxon>
        <taxon>Agaricineae</taxon>
        <taxon>Strophariaceae</taxon>
        <taxon>Agrocybe</taxon>
    </lineage>
</organism>
<feature type="compositionally biased region" description="Acidic residues" evidence="1">
    <location>
        <begin position="140"/>
        <end position="156"/>
    </location>
</feature>
<evidence type="ECO:0000313" key="3">
    <source>
        <dbReference type="Proteomes" id="UP000521872"/>
    </source>
</evidence>
<name>A0A8H4QKG9_9AGAR</name>
<feature type="region of interest" description="Disordered" evidence="1">
    <location>
        <begin position="188"/>
        <end position="268"/>
    </location>
</feature>
<feature type="compositionally biased region" description="Basic and acidic residues" evidence="1">
    <location>
        <begin position="54"/>
        <end position="72"/>
    </location>
</feature>
<dbReference type="Proteomes" id="UP000521872">
    <property type="component" value="Unassembled WGS sequence"/>
</dbReference>
<feature type="region of interest" description="Disordered" evidence="1">
    <location>
        <begin position="136"/>
        <end position="157"/>
    </location>
</feature>
<keyword evidence="3" id="KW-1185">Reference proteome</keyword>
<dbReference type="EMBL" id="JAACJL010000047">
    <property type="protein sequence ID" value="KAF4612767.1"/>
    <property type="molecule type" value="Genomic_DNA"/>
</dbReference>
<evidence type="ECO:0000256" key="1">
    <source>
        <dbReference type="SAM" id="MobiDB-lite"/>
    </source>
</evidence>
<reference evidence="2 3" key="1">
    <citation type="submission" date="2019-12" db="EMBL/GenBank/DDBJ databases">
        <authorList>
            <person name="Floudas D."/>
            <person name="Bentzer J."/>
            <person name="Ahren D."/>
            <person name="Johansson T."/>
            <person name="Persson P."/>
            <person name="Tunlid A."/>
        </authorList>
    </citation>
    <scope>NUCLEOTIDE SEQUENCE [LARGE SCALE GENOMIC DNA]</scope>
    <source>
        <strain evidence="2 3">CBS 102.39</strain>
    </source>
</reference>
<feature type="region of interest" description="Disordered" evidence="1">
    <location>
        <begin position="1"/>
        <end position="103"/>
    </location>
</feature>
<feature type="compositionally biased region" description="Acidic residues" evidence="1">
    <location>
        <begin position="193"/>
        <end position="211"/>
    </location>
</feature>
<gene>
    <name evidence="2" type="ORF">D9613_011895</name>
</gene>
<protein>
    <submittedName>
        <fullName evidence="2">Uncharacterized protein</fullName>
    </submittedName>
</protein>
<feature type="compositionally biased region" description="Basic and acidic residues" evidence="1">
    <location>
        <begin position="212"/>
        <end position="268"/>
    </location>
</feature>
<accession>A0A8H4QKG9</accession>
<sequence length="268" mass="30138">MTMARSGCKKSKSQRTDGAAKSLDNANPHSLKSKREGFQKPQTLTRGPGVKGFESFDRPKISKAQRDARASKAAEALSRALKKRALQRSFPGQEEDIESDRRALETAEQKRMRVLPRVDLWLHGIRVKGTQMSNAQTDGNIEEEHDELDDEDEDEDEVRRAALHKIKVEWGLAQPIEVPTTLPLVDVVMGDDYGGEEPMDISDDEPGDDNEKDGKIKEDGNVIMDRSDDEPHRDDHEDGKVLVMDRSDDKPRDNRKEDGKIKEVATVV</sequence>
<evidence type="ECO:0000313" key="2">
    <source>
        <dbReference type="EMBL" id="KAF4612767.1"/>
    </source>
</evidence>
<comment type="caution">
    <text evidence="2">The sequence shown here is derived from an EMBL/GenBank/DDBJ whole genome shotgun (WGS) entry which is preliminary data.</text>
</comment>